<reference evidence="1 2" key="1">
    <citation type="submission" date="2018-10" db="EMBL/GenBank/DDBJ databases">
        <title>Sinomicrobium pectinilyticum sp. nov., a pectinase-producing bacterium isolated from alkaline and saline soil, and emended description of the genus Sinomicrobium.</title>
        <authorList>
            <person name="Cheng B."/>
            <person name="Li C."/>
            <person name="Lai Q."/>
            <person name="Du M."/>
            <person name="Shao Z."/>
            <person name="Xu P."/>
            <person name="Yang C."/>
        </authorList>
    </citation>
    <scope>NUCLEOTIDE SEQUENCE [LARGE SCALE GENOMIC DNA]</scope>
    <source>
        <strain evidence="1 2">5DNS001</strain>
    </source>
</reference>
<protein>
    <submittedName>
        <fullName evidence="1">Uncharacterized protein</fullName>
    </submittedName>
</protein>
<comment type="caution">
    <text evidence="1">The sequence shown here is derived from an EMBL/GenBank/DDBJ whole genome shotgun (WGS) entry which is preliminary data.</text>
</comment>
<gene>
    <name evidence="1" type="ORF">ED312_07790</name>
</gene>
<organism evidence="1 2">
    <name type="scientific">Sinomicrobium pectinilyticum</name>
    <dbReference type="NCBI Taxonomy" id="1084421"/>
    <lineage>
        <taxon>Bacteria</taxon>
        <taxon>Pseudomonadati</taxon>
        <taxon>Bacteroidota</taxon>
        <taxon>Flavobacteriia</taxon>
        <taxon>Flavobacteriales</taxon>
        <taxon>Flavobacteriaceae</taxon>
        <taxon>Sinomicrobium</taxon>
    </lineage>
</organism>
<sequence>MPAEPVRVWNTRNKSVLFLKQKRADFHLNQKRNVFLPYKPCVAVRVNRGAEGVSGMAIARFYGNGRDIPV</sequence>
<evidence type="ECO:0000313" key="1">
    <source>
        <dbReference type="EMBL" id="RNL88682.1"/>
    </source>
</evidence>
<dbReference type="EMBL" id="RJTM01000057">
    <property type="protein sequence ID" value="RNL88682.1"/>
    <property type="molecule type" value="Genomic_DNA"/>
</dbReference>
<proteinExistence type="predicted"/>
<accession>A0A3N0ELN3</accession>
<dbReference type="Proteomes" id="UP000267469">
    <property type="component" value="Unassembled WGS sequence"/>
</dbReference>
<dbReference type="AlphaFoldDB" id="A0A3N0ELN3"/>
<keyword evidence="2" id="KW-1185">Reference proteome</keyword>
<name>A0A3N0ELN3_SINP1</name>
<evidence type="ECO:0000313" key="2">
    <source>
        <dbReference type="Proteomes" id="UP000267469"/>
    </source>
</evidence>